<dbReference type="InterPro" id="IPR025665">
    <property type="entry name" value="Beta-barrel_OMP_2"/>
</dbReference>
<evidence type="ECO:0000313" key="4">
    <source>
        <dbReference type="Proteomes" id="UP001176429"/>
    </source>
</evidence>
<comment type="caution">
    <text evidence="3">The sequence shown here is derived from an EMBL/GenBank/DDBJ whole genome shotgun (WGS) entry which is preliminary data.</text>
</comment>
<gene>
    <name evidence="3" type="ORF">Q5H93_23215</name>
</gene>
<feature type="signal peptide" evidence="1">
    <location>
        <begin position="1"/>
        <end position="20"/>
    </location>
</feature>
<organism evidence="3 4">
    <name type="scientific">Hymenobacter aranciens</name>
    <dbReference type="NCBI Taxonomy" id="3063996"/>
    <lineage>
        <taxon>Bacteria</taxon>
        <taxon>Pseudomonadati</taxon>
        <taxon>Bacteroidota</taxon>
        <taxon>Cytophagia</taxon>
        <taxon>Cytophagales</taxon>
        <taxon>Hymenobacteraceae</taxon>
        <taxon>Hymenobacter</taxon>
    </lineage>
</organism>
<dbReference type="Proteomes" id="UP001176429">
    <property type="component" value="Unassembled WGS sequence"/>
</dbReference>
<protein>
    <submittedName>
        <fullName evidence="3">Porin family protein</fullName>
    </submittedName>
</protein>
<accession>A0ABT9BHC7</accession>
<dbReference type="EMBL" id="JAUQSY010000023">
    <property type="protein sequence ID" value="MDO7877668.1"/>
    <property type="molecule type" value="Genomic_DNA"/>
</dbReference>
<feature type="domain" description="Outer membrane protein beta-barrel" evidence="2">
    <location>
        <begin position="42"/>
        <end position="197"/>
    </location>
</feature>
<evidence type="ECO:0000256" key="1">
    <source>
        <dbReference type="SAM" id="SignalP"/>
    </source>
</evidence>
<reference evidence="3" key="1">
    <citation type="submission" date="2023-07" db="EMBL/GenBank/DDBJ databases">
        <authorList>
            <person name="Kim M.K."/>
        </authorList>
    </citation>
    <scope>NUCLEOTIDE SEQUENCE</scope>
    <source>
        <strain evidence="3">ASUV-10-1</strain>
    </source>
</reference>
<sequence length="232" mass="24885">MKKILLLALLALSSAPAAFAQARAGGELSSKDYTGGGSTDSRNTGFGIKAGYNLNSLRGDDLKDAANATLNYSARNDFHAGLYGQFGFNNFASVQVEALYSRQGFTTEPSVGNQHYRMDYLSVPVMFVGNVTETISFHVGPQISLLTKVRNEDTDKDLDIDAYNFNSLDYGGVAGVEARLGPARVGARYNLGLGKIFGDGTSIEVTSPGYANKDKAIYNNMFQVYVGIGITQ</sequence>
<keyword evidence="4" id="KW-1185">Reference proteome</keyword>
<dbReference type="RefSeq" id="WP_305009122.1">
    <property type="nucleotide sequence ID" value="NZ_JAUQSY010000023.1"/>
</dbReference>
<feature type="chain" id="PRO_5045173297" evidence="1">
    <location>
        <begin position="21"/>
        <end position="232"/>
    </location>
</feature>
<dbReference type="Pfam" id="PF13568">
    <property type="entry name" value="OMP_b-brl_2"/>
    <property type="match status" value="1"/>
</dbReference>
<name>A0ABT9BHC7_9BACT</name>
<keyword evidence="1" id="KW-0732">Signal</keyword>
<evidence type="ECO:0000313" key="3">
    <source>
        <dbReference type="EMBL" id="MDO7877668.1"/>
    </source>
</evidence>
<proteinExistence type="predicted"/>
<evidence type="ECO:0000259" key="2">
    <source>
        <dbReference type="Pfam" id="PF13568"/>
    </source>
</evidence>